<keyword evidence="8" id="KW-1185">Reference proteome</keyword>
<dbReference type="Pfam" id="PF00664">
    <property type="entry name" value="ABC_membrane"/>
    <property type="match status" value="1"/>
</dbReference>
<evidence type="ECO:0000256" key="1">
    <source>
        <dbReference type="ARBA" id="ARBA00004141"/>
    </source>
</evidence>
<dbReference type="PROSITE" id="PS50929">
    <property type="entry name" value="ABC_TM1F"/>
    <property type="match status" value="1"/>
</dbReference>
<dbReference type="InterPro" id="IPR011527">
    <property type="entry name" value="ABC1_TM_dom"/>
</dbReference>
<dbReference type="SUPFAM" id="SSF90123">
    <property type="entry name" value="ABC transporter transmembrane region"/>
    <property type="match status" value="1"/>
</dbReference>
<accession>A0AAD9KIK3</accession>
<dbReference type="GO" id="GO:0005524">
    <property type="term" value="F:ATP binding"/>
    <property type="evidence" value="ECO:0007669"/>
    <property type="project" value="InterPro"/>
</dbReference>
<keyword evidence="4 5" id="KW-0472">Membrane</keyword>
<comment type="subcellular location">
    <subcellularLocation>
        <location evidence="1">Membrane</location>
        <topology evidence="1">Multi-pass membrane protein</topology>
    </subcellularLocation>
</comment>
<dbReference type="PANTHER" id="PTHR24222">
    <property type="entry name" value="ABC TRANSPORTER B FAMILY"/>
    <property type="match status" value="1"/>
</dbReference>
<feature type="transmembrane region" description="Helical" evidence="5">
    <location>
        <begin position="60"/>
        <end position="82"/>
    </location>
</feature>
<protein>
    <recommendedName>
        <fullName evidence="6">ABC transmembrane type-1 domain-containing protein</fullName>
    </recommendedName>
</protein>
<evidence type="ECO:0000256" key="3">
    <source>
        <dbReference type="ARBA" id="ARBA00022989"/>
    </source>
</evidence>
<dbReference type="AlphaFoldDB" id="A0AAD9KIK3"/>
<dbReference type="GO" id="GO:0005886">
    <property type="term" value="C:plasma membrane"/>
    <property type="evidence" value="ECO:0007669"/>
    <property type="project" value="TreeGrafter"/>
</dbReference>
<dbReference type="InterPro" id="IPR036640">
    <property type="entry name" value="ABC1_TM_sf"/>
</dbReference>
<proteinExistence type="predicted"/>
<reference evidence="7" key="1">
    <citation type="journal article" date="2023" name="Mol. Biol. Evol.">
        <title>Third-Generation Sequencing Reveals the Adaptive Role of the Epigenome in Three Deep-Sea Polychaetes.</title>
        <authorList>
            <person name="Perez M."/>
            <person name="Aroh O."/>
            <person name="Sun Y."/>
            <person name="Lan Y."/>
            <person name="Juniper S.K."/>
            <person name="Young C.R."/>
            <person name="Angers B."/>
            <person name="Qian P.Y."/>
        </authorList>
    </citation>
    <scope>NUCLEOTIDE SEQUENCE</scope>
    <source>
        <strain evidence="7">R07B-5</strain>
    </source>
</reference>
<dbReference type="GO" id="GO:0140359">
    <property type="term" value="F:ABC-type transporter activity"/>
    <property type="evidence" value="ECO:0007669"/>
    <property type="project" value="InterPro"/>
</dbReference>
<keyword evidence="2 5" id="KW-0812">Transmembrane</keyword>
<sequence>MLTGMTGKELDSYARAAAVAEEVISSVRTVVAFGGEKKEVERYTSHLTEAKRFGIRKSRASGLGLGCVYVTMFSAYGLAFWFGAKMVADGDMTAGGMITVKYSDGVTHRHCRHVSRSHKGQ</sequence>
<keyword evidence="3 5" id="KW-1133">Transmembrane helix</keyword>
<evidence type="ECO:0000256" key="4">
    <source>
        <dbReference type="ARBA" id="ARBA00023136"/>
    </source>
</evidence>
<organism evidence="7 8">
    <name type="scientific">Ridgeia piscesae</name>
    <name type="common">Tubeworm</name>
    <dbReference type="NCBI Taxonomy" id="27915"/>
    <lineage>
        <taxon>Eukaryota</taxon>
        <taxon>Metazoa</taxon>
        <taxon>Spiralia</taxon>
        <taxon>Lophotrochozoa</taxon>
        <taxon>Annelida</taxon>
        <taxon>Polychaeta</taxon>
        <taxon>Sedentaria</taxon>
        <taxon>Canalipalpata</taxon>
        <taxon>Sabellida</taxon>
        <taxon>Siboglinidae</taxon>
        <taxon>Ridgeia</taxon>
    </lineage>
</organism>
<dbReference type="EMBL" id="JAODUO010000996">
    <property type="protein sequence ID" value="KAK2172051.1"/>
    <property type="molecule type" value="Genomic_DNA"/>
</dbReference>
<evidence type="ECO:0000313" key="8">
    <source>
        <dbReference type="Proteomes" id="UP001209878"/>
    </source>
</evidence>
<dbReference type="Gene3D" id="1.20.1560.10">
    <property type="entry name" value="ABC transporter type 1, transmembrane domain"/>
    <property type="match status" value="1"/>
</dbReference>
<dbReference type="Proteomes" id="UP001209878">
    <property type="component" value="Unassembled WGS sequence"/>
</dbReference>
<feature type="domain" description="ABC transmembrane type-1" evidence="6">
    <location>
        <begin position="1"/>
        <end position="100"/>
    </location>
</feature>
<evidence type="ECO:0000259" key="6">
    <source>
        <dbReference type="PROSITE" id="PS50929"/>
    </source>
</evidence>
<dbReference type="PANTHER" id="PTHR24222:SF76">
    <property type="entry name" value="MYCOBACTIN IMPORT ATP-BINDING_PERMEASE PROTEIN IRTB"/>
    <property type="match status" value="1"/>
</dbReference>
<evidence type="ECO:0000256" key="5">
    <source>
        <dbReference type="SAM" id="Phobius"/>
    </source>
</evidence>
<evidence type="ECO:0000313" key="7">
    <source>
        <dbReference type="EMBL" id="KAK2172051.1"/>
    </source>
</evidence>
<gene>
    <name evidence="7" type="ORF">NP493_997g00025</name>
</gene>
<evidence type="ECO:0000256" key="2">
    <source>
        <dbReference type="ARBA" id="ARBA00022692"/>
    </source>
</evidence>
<dbReference type="InterPro" id="IPR039421">
    <property type="entry name" value="Type_1_exporter"/>
</dbReference>
<name>A0AAD9KIK3_RIDPI</name>
<comment type="caution">
    <text evidence="7">The sequence shown here is derived from an EMBL/GenBank/DDBJ whole genome shotgun (WGS) entry which is preliminary data.</text>
</comment>